<gene>
    <name evidence="1" type="ORF">L3Q82_015509</name>
</gene>
<organism evidence="1 2">
    <name type="scientific">Scortum barcoo</name>
    <name type="common">barcoo grunter</name>
    <dbReference type="NCBI Taxonomy" id="214431"/>
    <lineage>
        <taxon>Eukaryota</taxon>
        <taxon>Metazoa</taxon>
        <taxon>Chordata</taxon>
        <taxon>Craniata</taxon>
        <taxon>Vertebrata</taxon>
        <taxon>Euteleostomi</taxon>
        <taxon>Actinopterygii</taxon>
        <taxon>Neopterygii</taxon>
        <taxon>Teleostei</taxon>
        <taxon>Neoteleostei</taxon>
        <taxon>Acanthomorphata</taxon>
        <taxon>Eupercaria</taxon>
        <taxon>Centrarchiformes</taxon>
        <taxon>Terapontoidei</taxon>
        <taxon>Terapontidae</taxon>
        <taxon>Scortum</taxon>
    </lineage>
</organism>
<evidence type="ECO:0000313" key="2">
    <source>
        <dbReference type="Proteomes" id="UP000831701"/>
    </source>
</evidence>
<comment type="caution">
    <text evidence="1">The sequence shown here is derived from an EMBL/GenBank/DDBJ whole genome shotgun (WGS) entry which is preliminary data.</text>
</comment>
<dbReference type="Proteomes" id="UP000831701">
    <property type="component" value="Chromosome 19"/>
</dbReference>
<dbReference type="EMBL" id="CM041549">
    <property type="protein sequence ID" value="KAI3357469.1"/>
    <property type="molecule type" value="Genomic_DNA"/>
</dbReference>
<sequence length="292" mass="32443">KYNMDVINRLEIYIPVEAEVKRIPLRSLPNSVLRRMGLPLPDSERSGKLAVSPEGIWISPAVIQRKGHNQGSRTGNGVNENMSSLLGREFRAAPGPFQMSFVSSNRAAYKVLKDTMPGKNVSAHTPQISSLPQGSAPQIYRDAVIIYNGRIYLSIRKPSRSQSRPKPQPASRSSVSPTSNSSNQRKRQSHQASLEPADKELQRKRSQELLNDSEVQDLVCEEPQSSSQNNMNNIEQHRNIQTDSDDLDSTVAAEQSSTQTRTRGESQDAAGASTSLQQCDFKDLEQEEMIAR</sequence>
<feature type="non-terminal residue" evidence="1">
    <location>
        <position position="1"/>
    </location>
</feature>
<protein>
    <submittedName>
        <fullName evidence="1">Uncharacterized protein</fullName>
    </submittedName>
</protein>
<proteinExistence type="predicted"/>
<keyword evidence="2" id="KW-1185">Reference proteome</keyword>
<accession>A0ACB8VPK8</accession>
<reference evidence="1" key="1">
    <citation type="submission" date="2022-04" db="EMBL/GenBank/DDBJ databases">
        <title>Jade perch genome.</title>
        <authorList>
            <person name="Chao B."/>
        </authorList>
    </citation>
    <scope>NUCLEOTIDE SEQUENCE</scope>
    <source>
        <strain evidence="1">CB-2022</strain>
    </source>
</reference>
<feature type="non-terminal residue" evidence="1">
    <location>
        <position position="292"/>
    </location>
</feature>
<name>A0ACB8VPK8_9TELE</name>
<evidence type="ECO:0000313" key="1">
    <source>
        <dbReference type="EMBL" id="KAI3357469.1"/>
    </source>
</evidence>